<dbReference type="SUPFAM" id="SSF56672">
    <property type="entry name" value="DNA/RNA polymerases"/>
    <property type="match status" value="1"/>
</dbReference>
<accession>A0A5E4MZ20</accession>
<name>A0A5E4MZ20_9HEMI</name>
<dbReference type="CDD" id="cd01647">
    <property type="entry name" value="RT_LTR"/>
    <property type="match status" value="1"/>
</dbReference>
<dbReference type="InterPro" id="IPR053134">
    <property type="entry name" value="RNA-dir_DNA_polymerase"/>
</dbReference>
<reference evidence="2 3" key="1">
    <citation type="submission" date="2019-08" db="EMBL/GenBank/DDBJ databases">
        <authorList>
            <person name="Alioto T."/>
            <person name="Alioto T."/>
            <person name="Gomez Garrido J."/>
        </authorList>
    </citation>
    <scope>NUCLEOTIDE SEQUENCE [LARGE SCALE GENOMIC DNA]</scope>
</reference>
<proteinExistence type="predicted"/>
<evidence type="ECO:0000313" key="3">
    <source>
        <dbReference type="Proteomes" id="UP000325440"/>
    </source>
</evidence>
<keyword evidence="2" id="KW-0808">Transferase</keyword>
<dbReference type="FunFam" id="3.30.70.270:FF:000003">
    <property type="entry name" value="Transposon Ty3-G Gag-Pol polyprotein"/>
    <property type="match status" value="1"/>
</dbReference>
<keyword evidence="3" id="KW-1185">Reference proteome</keyword>
<dbReference type="Proteomes" id="UP000325440">
    <property type="component" value="Unassembled WGS sequence"/>
</dbReference>
<dbReference type="EMBL" id="CABPRJ010001009">
    <property type="protein sequence ID" value="VVC34710.1"/>
    <property type="molecule type" value="Genomic_DNA"/>
</dbReference>
<evidence type="ECO:0000313" key="2">
    <source>
        <dbReference type="EMBL" id="VVC34710.1"/>
    </source>
</evidence>
<gene>
    <name evidence="2" type="ORF">CINCED_3A023712</name>
</gene>
<dbReference type="Pfam" id="PF15927">
    <property type="entry name" value="Casc1_N"/>
    <property type="match status" value="1"/>
</dbReference>
<dbReference type="PROSITE" id="PS50878">
    <property type="entry name" value="RT_POL"/>
    <property type="match status" value="1"/>
</dbReference>
<dbReference type="OrthoDB" id="6382339at2759"/>
<dbReference type="InterPro" id="IPR043502">
    <property type="entry name" value="DNA/RNA_pol_sf"/>
</dbReference>
<organism evidence="2 3">
    <name type="scientific">Cinara cedri</name>
    <dbReference type="NCBI Taxonomy" id="506608"/>
    <lineage>
        <taxon>Eukaryota</taxon>
        <taxon>Metazoa</taxon>
        <taxon>Ecdysozoa</taxon>
        <taxon>Arthropoda</taxon>
        <taxon>Hexapoda</taxon>
        <taxon>Insecta</taxon>
        <taxon>Pterygota</taxon>
        <taxon>Neoptera</taxon>
        <taxon>Paraneoptera</taxon>
        <taxon>Hemiptera</taxon>
        <taxon>Sternorrhyncha</taxon>
        <taxon>Aphidomorpha</taxon>
        <taxon>Aphidoidea</taxon>
        <taxon>Aphididae</taxon>
        <taxon>Lachninae</taxon>
        <taxon>Cinara</taxon>
    </lineage>
</organism>
<keyword evidence="2" id="KW-0548">Nucleotidyltransferase</keyword>
<feature type="domain" description="Reverse transcriptase" evidence="1">
    <location>
        <begin position="1"/>
        <end position="185"/>
    </location>
</feature>
<dbReference type="Gene3D" id="3.30.70.270">
    <property type="match status" value="1"/>
</dbReference>
<dbReference type="PANTHER" id="PTHR24559">
    <property type="entry name" value="TRANSPOSON TY3-I GAG-POL POLYPROTEIN"/>
    <property type="match status" value="1"/>
</dbReference>
<dbReference type="InterPro" id="IPR043128">
    <property type="entry name" value="Rev_trsase/Diguanyl_cyclase"/>
</dbReference>
<dbReference type="PANTHER" id="PTHR24559:SF444">
    <property type="entry name" value="REVERSE TRANSCRIPTASE DOMAIN-CONTAINING PROTEIN"/>
    <property type="match status" value="1"/>
</dbReference>
<evidence type="ECO:0000259" key="1">
    <source>
        <dbReference type="PROSITE" id="PS50878"/>
    </source>
</evidence>
<dbReference type="AlphaFoldDB" id="A0A5E4MZ20"/>
<keyword evidence="2" id="KW-0695">RNA-directed DNA polymerase</keyword>
<dbReference type="Gene3D" id="3.10.10.10">
    <property type="entry name" value="HIV Type 1 Reverse Transcriptase, subunit A, domain 1"/>
    <property type="match status" value="1"/>
</dbReference>
<dbReference type="Pfam" id="PF00078">
    <property type="entry name" value="RVT_1"/>
    <property type="match status" value="1"/>
</dbReference>
<protein>
    <submittedName>
        <fullName evidence="2">Cancer susceptibility candidate 1, N-terminal,Reverse transcriptase domain</fullName>
    </submittedName>
</protein>
<dbReference type="InterPro" id="IPR031826">
    <property type="entry name" value="IC97/Casc1_N"/>
</dbReference>
<dbReference type="GO" id="GO:0003964">
    <property type="term" value="F:RNA-directed DNA polymerase activity"/>
    <property type="evidence" value="ECO:0007669"/>
    <property type="project" value="UniProtKB-KW"/>
</dbReference>
<dbReference type="InterPro" id="IPR000477">
    <property type="entry name" value="RT_dom"/>
</dbReference>
<sequence length="207" mass="24333">MHRDELDWKHWTQCNGIPNPLVLQEINTYLFFERQVTYTNDVQNTYVNKCLEIFNIMDAINDIVDLPLDLNLVSGFYQIPLADPSREFTAFSTNHGYFYFKPMAVGMKTSPSTFQRLMSNVLAGIIDIKCLVYLDDIIVYGKNLIDHNNTLREVFERLRNNNLKIQLNKCEFLKREECVYLGYIRTKHVINPDPKKIAFYKTAYINN</sequence>